<sequence length="52" mass="5385">DLLKSLGHLESVFAGALPTVKAGTPALHSAALQSWALLCTLCPASRINTILN</sequence>
<feature type="non-terminal residue" evidence="2">
    <location>
        <position position="1"/>
    </location>
</feature>
<keyword evidence="3" id="KW-1185">Reference proteome</keyword>
<dbReference type="EMBL" id="JAMKFB020000008">
    <property type="protein sequence ID" value="KAL0185863.1"/>
    <property type="molecule type" value="Genomic_DNA"/>
</dbReference>
<accession>A0ABD0QIF8</accession>
<name>A0ABD0QIF8_CIRMR</name>
<dbReference type="AlphaFoldDB" id="A0ABD0QIF8"/>
<comment type="caution">
    <text evidence="2">The sequence shown here is derived from an EMBL/GenBank/DDBJ whole genome shotgun (WGS) entry which is preliminary data.</text>
</comment>
<gene>
    <name evidence="2" type="ORF">M9458_017533</name>
</gene>
<dbReference type="Proteomes" id="UP001529510">
    <property type="component" value="Unassembled WGS sequence"/>
</dbReference>
<protein>
    <recommendedName>
        <fullName evidence="1">Interferon-related developmental regulator N-terminal domain-containing protein</fullName>
    </recommendedName>
</protein>
<dbReference type="InterPro" id="IPR007701">
    <property type="entry name" value="Interferon-rel_develop_reg_N"/>
</dbReference>
<evidence type="ECO:0000259" key="1">
    <source>
        <dbReference type="Pfam" id="PF05004"/>
    </source>
</evidence>
<evidence type="ECO:0000313" key="2">
    <source>
        <dbReference type="EMBL" id="KAL0185863.1"/>
    </source>
</evidence>
<reference evidence="2 3" key="1">
    <citation type="submission" date="2024-05" db="EMBL/GenBank/DDBJ databases">
        <title>Genome sequencing and assembly of Indian major carp, Cirrhinus mrigala (Hamilton, 1822).</title>
        <authorList>
            <person name="Mohindra V."/>
            <person name="Chowdhury L.M."/>
            <person name="Lal K."/>
            <person name="Jena J.K."/>
        </authorList>
    </citation>
    <scope>NUCLEOTIDE SEQUENCE [LARGE SCALE GENOMIC DNA]</scope>
    <source>
        <strain evidence="2">CM1030</strain>
        <tissue evidence="2">Blood</tissue>
    </source>
</reference>
<evidence type="ECO:0000313" key="3">
    <source>
        <dbReference type="Proteomes" id="UP001529510"/>
    </source>
</evidence>
<organism evidence="2 3">
    <name type="scientific">Cirrhinus mrigala</name>
    <name type="common">Mrigala</name>
    <dbReference type="NCBI Taxonomy" id="683832"/>
    <lineage>
        <taxon>Eukaryota</taxon>
        <taxon>Metazoa</taxon>
        <taxon>Chordata</taxon>
        <taxon>Craniata</taxon>
        <taxon>Vertebrata</taxon>
        <taxon>Euteleostomi</taxon>
        <taxon>Actinopterygii</taxon>
        <taxon>Neopterygii</taxon>
        <taxon>Teleostei</taxon>
        <taxon>Ostariophysi</taxon>
        <taxon>Cypriniformes</taxon>
        <taxon>Cyprinidae</taxon>
        <taxon>Labeoninae</taxon>
        <taxon>Labeonini</taxon>
        <taxon>Cirrhinus</taxon>
    </lineage>
</organism>
<proteinExistence type="predicted"/>
<feature type="non-terminal residue" evidence="2">
    <location>
        <position position="52"/>
    </location>
</feature>
<feature type="domain" description="Interferon-related developmental regulator N-terminal" evidence="1">
    <location>
        <begin position="2"/>
        <end position="51"/>
    </location>
</feature>
<dbReference type="Pfam" id="PF05004">
    <property type="entry name" value="IFRD"/>
    <property type="match status" value="1"/>
</dbReference>